<feature type="transmembrane region" description="Helical" evidence="2">
    <location>
        <begin position="266"/>
        <end position="284"/>
    </location>
</feature>
<dbReference type="PANTHER" id="PTHR37848:SF1">
    <property type="entry name" value="SUN DOMAIN-CONTAINING PROTEIN"/>
    <property type="match status" value="1"/>
</dbReference>
<evidence type="ECO:0000313" key="3">
    <source>
        <dbReference type="EMBL" id="KDR84963.1"/>
    </source>
</evidence>
<feature type="region of interest" description="Disordered" evidence="1">
    <location>
        <begin position="1"/>
        <end position="25"/>
    </location>
</feature>
<gene>
    <name evidence="3" type="ORF">GALMADRAFT_304991</name>
</gene>
<proteinExistence type="predicted"/>
<dbReference type="HOGENOM" id="CLU_034128_1_0_1"/>
<keyword evidence="4" id="KW-1185">Reference proteome</keyword>
<name>A0A067U0W2_GALM3</name>
<dbReference type="Proteomes" id="UP000027222">
    <property type="component" value="Unassembled WGS sequence"/>
</dbReference>
<protein>
    <submittedName>
        <fullName evidence="3">Uncharacterized protein</fullName>
    </submittedName>
</protein>
<keyword evidence="2" id="KW-1133">Transmembrane helix</keyword>
<dbReference type="AlphaFoldDB" id="A0A067U0W2"/>
<accession>A0A067U0W2</accession>
<keyword evidence="2" id="KW-0812">Transmembrane</keyword>
<keyword evidence="2" id="KW-0472">Membrane</keyword>
<feature type="compositionally biased region" description="Basic and acidic residues" evidence="1">
    <location>
        <begin position="8"/>
        <end position="21"/>
    </location>
</feature>
<dbReference type="PANTHER" id="PTHR37848">
    <property type="entry name" value="EXPRESSED PROTEIN"/>
    <property type="match status" value="1"/>
</dbReference>
<dbReference type="OrthoDB" id="203796at2759"/>
<dbReference type="EMBL" id="KL142367">
    <property type="protein sequence ID" value="KDR84963.1"/>
    <property type="molecule type" value="Genomic_DNA"/>
</dbReference>
<evidence type="ECO:0000256" key="2">
    <source>
        <dbReference type="SAM" id="Phobius"/>
    </source>
</evidence>
<organism evidence="3 4">
    <name type="scientific">Galerina marginata (strain CBS 339.88)</name>
    <dbReference type="NCBI Taxonomy" id="685588"/>
    <lineage>
        <taxon>Eukaryota</taxon>
        <taxon>Fungi</taxon>
        <taxon>Dikarya</taxon>
        <taxon>Basidiomycota</taxon>
        <taxon>Agaricomycotina</taxon>
        <taxon>Agaricomycetes</taxon>
        <taxon>Agaricomycetidae</taxon>
        <taxon>Agaricales</taxon>
        <taxon>Agaricineae</taxon>
        <taxon>Strophariaceae</taxon>
        <taxon>Galerina</taxon>
    </lineage>
</organism>
<sequence>MLDDALEDSSRHISIDFKPAEPAEAPPPFAPYEPEFQLSSHGDIISHDHHLNEDGEALYRFLLAQALTPPTYILNIVGTHRERRTRAVTSTVNGTTTTRIENHTVTITDFDFPIDLTSCIAHGPVFWSCPDSDPAFRGLMVRQLNSPRRKATSQEIDIFKVEEHHRRDAGVAPWQAPDGSFRTQDQASSLTPRQWADEYASSPKLLKEFIYEKVIYGWNSNKLSEAIASAIASTSYTGQVNSTFTLYNNKITIRPDNRLSRTLSSTFYKVLLWLTLVFPFIWLFKRFNRHGGGKWEVMGAAYGLKHLEPLDAPQPEAYFSGPEPGQQRHPMHEPRVVETPYGPQRLTGHREGEWFREWEPTIKRCAAMRLSTSEPLTHIGQGPSNPANALDGYAPMNLDGYHPGYLPPS</sequence>
<reference evidence="4" key="1">
    <citation type="journal article" date="2014" name="Proc. Natl. Acad. Sci. U.S.A.">
        <title>Extensive sampling of basidiomycete genomes demonstrates inadequacy of the white-rot/brown-rot paradigm for wood decay fungi.</title>
        <authorList>
            <person name="Riley R."/>
            <person name="Salamov A.A."/>
            <person name="Brown D.W."/>
            <person name="Nagy L.G."/>
            <person name="Floudas D."/>
            <person name="Held B.W."/>
            <person name="Levasseur A."/>
            <person name="Lombard V."/>
            <person name="Morin E."/>
            <person name="Otillar R."/>
            <person name="Lindquist E.A."/>
            <person name="Sun H."/>
            <person name="LaButti K.M."/>
            <person name="Schmutz J."/>
            <person name="Jabbour D."/>
            <person name="Luo H."/>
            <person name="Baker S.E."/>
            <person name="Pisabarro A.G."/>
            <person name="Walton J.D."/>
            <person name="Blanchette R.A."/>
            <person name="Henrissat B."/>
            <person name="Martin F."/>
            <person name="Cullen D."/>
            <person name="Hibbett D.S."/>
            <person name="Grigoriev I.V."/>
        </authorList>
    </citation>
    <scope>NUCLEOTIDE SEQUENCE [LARGE SCALE GENOMIC DNA]</scope>
    <source>
        <strain evidence="4">CBS 339.88</strain>
    </source>
</reference>
<evidence type="ECO:0000256" key="1">
    <source>
        <dbReference type="SAM" id="MobiDB-lite"/>
    </source>
</evidence>
<evidence type="ECO:0000313" key="4">
    <source>
        <dbReference type="Proteomes" id="UP000027222"/>
    </source>
</evidence>